<dbReference type="Pfam" id="PF13519">
    <property type="entry name" value="VWA_2"/>
    <property type="match status" value="1"/>
</dbReference>
<feature type="region of interest" description="Disordered" evidence="3">
    <location>
        <begin position="906"/>
        <end position="946"/>
    </location>
</feature>
<dbReference type="PROSITE" id="PS51698">
    <property type="entry name" value="U_BOX"/>
    <property type="match status" value="1"/>
</dbReference>
<dbReference type="Pfam" id="PF04564">
    <property type="entry name" value="U-box"/>
    <property type="match status" value="1"/>
</dbReference>
<reference evidence="7 8" key="1">
    <citation type="journal article" date="2018" name="Nat. Ecol. Evol.">
        <title>Pezizomycetes genomes reveal the molecular basis of ectomycorrhizal truffle lifestyle.</title>
        <authorList>
            <person name="Murat C."/>
            <person name="Payen T."/>
            <person name="Noel B."/>
            <person name="Kuo A."/>
            <person name="Morin E."/>
            <person name="Chen J."/>
            <person name="Kohler A."/>
            <person name="Krizsan K."/>
            <person name="Balestrini R."/>
            <person name="Da Silva C."/>
            <person name="Montanini B."/>
            <person name="Hainaut M."/>
            <person name="Levati E."/>
            <person name="Barry K.W."/>
            <person name="Belfiori B."/>
            <person name="Cichocki N."/>
            <person name="Clum A."/>
            <person name="Dockter R.B."/>
            <person name="Fauchery L."/>
            <person name="Guy J."/>
            <person name="Iotti M."/>
            <person name="Le Tacon F."/>
            <person name="Lindquist E.A."/>
            <person name="Lipzen A."/>
            <person name="Malagnac F."/>
            <person name="Mello A."/>
            <person name="Molinier V."/>
            <person name="Miyauchi S."/>
            <person name="Poulain J."/>
            <person name="Riccioni C."/>
            <person name="Rubini A."/>
            <person name="Sitrit Y."/>
            <person name="Splivallo R."/>
            <person name="Traeger S."/>
            <person name="Wang M."/>
            <person name="Zifcakova L."/>
            <person name="Wipf D."/>
            <person name="Zambonelli A."/>
            <person name="Paolocci F."/>
            <person name="Nowrousian M."/>
            <person name="Ottonello S."/>
            <person name="Baldrian P."/>
            <person name="Spatafora J.W."/>
            <person name="Henrissat B."/>
            <person name="Nagy L.G."/>
            <person name="Aury J.M."/>
            <person name="Wincker P."/>
            <person name="Grigoriev I.V."/>
            <person name="Bonfante P."/>
            <person name="Martin F.M."/>
        </authorList>
    </citation>
    <scope>NUCLEOTIDE SEQUENCE [LARGE SCALE GENOMIC DNA]</scope>
    <source>
        <strain evidence="7 8">ATCC MYA-4762</strain>
    </source>
</reference>
<dbReference type="InterPro" id="IPR002035">
    <property type="entry name" value="VWF_A"/>
</dbReference>
<dbReference type="Pfam" id="PF00179">
    <property type="entry name" value="UQ_con"/>
    <property type="match status" value="1"/>
</dbReference>
<proteinExistence type="predicted"/>
<dbReference type="PANTHER" id="PTHR46573">
    <property type="entry name" value="WD REPEAT, SAM AND U-BOX DOMAIN-CONTAINING PROTEIN 1"/>
    <property type="match status" value="1"/>
</dbReference>
<keyword evidence="8" id="KW-1185">Reference proteome</keyword>
<dbReference type="CDD" id="cd16655">
    <property type="entry name" value="RING-Ubox_WDSUB1-like"/>
    <property type="match status" value="1"/>
</dbReference>
<feature type="compositionally biased region" description="Acidic residues" evidence="3">
    <location>
        <begin position="911"/>
        <end position="940"/>
    </location>
</feature>
<feature type="domain" description="U-box" evidence="6">
    <location>
        <begin position="1084"/>
        <end position="1156"/>
    </location>
</feature>
<dbReference type="SMART" id="SM00504">
    <property type="entry name" value="Ubox"/>
    <property type="match status" value="1"/>
</dbReference>
<organism evidence="7 8">
    <name type="scientific">Terfezia boudieri ATCC MYA-4762</name>
    <dbReference type="NCBI Taxonomy" id="1051890"/>
    <lineage>
        <taxon>Eukaryota</taxon>
        <taxon>Fungi</taxon>
        <taxon>Dikarya</taxon>
        <taxon>Ascomycota</taxon>
        <taxon>Pezizomycotina</taxon>
        <taxon>Pezizomycetes</taxon>
        <taxon>Pezizales</taxon>
        <taxon>Pezizaceae</taxon>
        <taxon>Terfezia</taxon>
    </lineage>
</organism>
<dbReference type="PROSITE" id="PS50127">
    <property type="entry name" value="UBC_2"/>
    <property type="match status" value="1"/>
</dbReference>
<dbReference type="InParanoid" id="A0A3N4LEJ1"/>
<evidence type="ECO:0000313" key="7">
    <source>
        <dbReference type="EMBL" id="RPB21310.1"/>
    </source>
</evidence>
<evidence type="ECO:0000256" key="3">
    <source>
        <dbReference type="SAM" id="MobiDB-lite"/>
    </source>
</evidence>
<evidence type="ECO:0000259" key="5">
    <source>
        <dbReference type="PROSITE" id="PS50234"/>
    </source>
</evidence>
<dbReference type="SMART" id="SM00212">
    <property type="entry name" value="UBCc"/>
    <property type="match status" value="1"/>
</dbReference>
<dbReference type="InterPro" id="IPR036465">
    <property type="entry name" value="vWFA_dom_sf"/>
</dbReference>
<dbReference type="InterPro" id="IPR013083">
    <property type="entry name" value="Znf_RING/FYVE/PHD"/>
</dbReference>
<keyword evidence="2" id="KW-0697">Rotamase</keyword>
<evidence type="ECO:0000259" key="6">
    <source>
        <dbReference type="PROSITE" id="PS51698"/>
    </source>
</evidence>
<keyword evidence="2" id="KW-0413">Isomerase</keyword>
<name>A0A3N4LEJ1_9PEZI</name>
<dbReference type="Gene3D" id="3.40.50.410">
    <property type="entry name" value="von Willebrand factor, type A domain"/>
    <property type="match status" value="1"/>
</dbReference>
<dbReference type="SUPFAM" id="SSF53300">
    <property type="entry name" value="vWA-like"/>
    <property type="match status" value="1"/>
</dbReference>
<evidence type="ECO:0000256" key="1">
    <source>
        <dbReference type="ARBA" id="ARBA00013194"/>
    </source>
</evidence>
<dbReference type="OrthoDB" id="10069349at2759"/>
<gene>
    <name evidence="7" type="ORF">L211DRAFT_840904</name>
</gene>
<protein>
    <recommendedName>
        <fullName evidence="1">peptidylprolyl isomerase</fullName>
        <ecNumber evidence="1">5.2.1.8</ecNumber>
    </recommendedName>
</protein>
<dbReference type="SUPFAM" id="SSF54495">
    <property type="entry name" value="UBC-like"/>
    <property type="match status" value="1"/>
</dbReference>
<dbReference type="PROSITE" id="PS50234">
    <property type="entry name" value="VWFA"/>
    <property type="match status" value="1"/>
</dbReference>
<dbReference type="Proteomes" id="UP000267821">
    <property type="component" value="Unassembled WGS sequence"/>
</dbReference>
<dbReference type="GO" id="GO:0016567">
    <property type="term" value="P:protein ubiquitination"/>
    <property type="evidence" value="ECO:0007669"/>
    <property type="project" value="InterPro"/>
</dbReference>
<dbReference type="PANTHER" id="PTHR46573:SF1">
    <property type="entry name" value="WD REPEAT, SAM AND U-BOX DOMAIN-CONTAINING PROTEIN 1"/>
    <property type="match status" value="1"/>
</dbReference>
<dbReference type="InterPro" id="IPR000608">
    <property type="entry name" value="UBC"/>
</dbReference>
<dbReference type="EMBL" id="ML121561">
    <property type="protein sequence ID" value="RPB21310.1"/>
    <property type="molecule type" value="Genomic_DNA"/>
</dbReference>
<evidence type="ECO:0000313" key="8">
    <source>
        <dbReference type="Proteomes" id="UP000267821"/>
    </source>
</evidence>
<sequence>METTGEGPLKGQLQGGRVPAKGRFTVHVHVPSTNKTLTLVIPHPWAATILSLCQSAMTRVGRMKFVLPSSNAPPVARLGGVNGGLLSDDDLLEDIVLNPEIEAVWLVFPETAVEGSGVGGDRRSRSASQSSANGEMVINKKRCGLVEAGPATLPPPPLVLRIVTPEQAKLKNRIEDIPTLPSRFGVGWGTTILGVKKVIAEYAFSLGDSYGSHEHEHHHEVCNCILARKVARGGTTEQVHFLGMGQHSLLCALCKRELSGPCVDCVGIEGRGPVQCGYVRNVICQHMFHQHCGERVDPGDKCPVAHPLSAPKREYIPVDTTQRFLVLVWDRSKIEKVPLPPTVGVLSNRTSPSSSSASVPSAINGLSVTDLRTILRTVALSAHCDLADKVANVFGAQIASPPGGSEFRQMLFEYSCVISICSKRKHQLAQGSRPPDALIDLWDTNLPQPGSGLSIGSSRWSGTGVMYDIDIHTADAPIVCIDPQMQLGALHLDECMVGGVVNLFVTVRRQAEANDGNRENLEGSGMDAMFMDRNCWSLPSTQTERGMGTFLSSTRVFASRIAKADVPTQNAVLALFMRLTHFPPILRTLHTLMNGRSLPPPEAAVLVQCIYELTRELIAPARSLIENKQNRVLEASRLFYHLALELAGGLRVQNAAATEYLNAMKFVSLADAETFLPLADPVTTNIGIVEAAHFQALTHGMLKGLAPVPVIRTIPNAEEMKVLKLIRRTAGTMTGVTMFESDMLHLTLQSAERGLRNPVADAISGPVTAQEAAATYPRVLNYNIRELCQQSANGAFAVVPPMNLRSRVQEPALSLDGLGLMAVYVGRPACAPPDKDITIFRPTRGGAVDVDVSVITQQLEPILQQRKADGSISLDSLGEAEGKKHTTPSEIIMLCVDCSSSMGEPAGFEGLNDDELEEESSEESSEGDDSELDDANDDANDPGAYGEAQGILKAHECFPDILTTIRGKMFNFAKVAAAEQALASIIAMYTAELAEHKSVRRKREMHLTTSFLRTTTYLQGNVIVQRIDKLRRYVRYLSKVPQVHLVQFLLERASRPAEDSRVDFNEQEVHAPTTATNESARILQLPLEFQCPISYELFNIPVVAEDGFTYDKAQIERWFQTTRSSPMTGLAIGTVLLPNRNLATQIREWREGLDIIKVEIEEFKAARRARSQVAAAQLVKIKLLCETSQWEFLLPKRIRRDSLLALGFRCLRGETSAFTLMHKGELVEGEWTPSANTYIVSLKAGMGIVISKSPRVASAGATKPNVKERERVLVKVYNQNIVSRDHTPAFTFWILRNTRSTVASILFRYWTLTAGSKAGNAPHAFQVWASNTYGGDGRFFGNPKCPWETLANLLSRYTTDGTTAEKDPLYEKEGVDESMPSQVGQGVEAKKVKVLKLLLLRKNPTNSSKRKSIHAGRTLTRMDVVKQVFDNYINRTLAYDFTNHIGLITFATRPSIKQPISGAVEDLRNALNAIEYGGDTAMWDALNLASECIQTYSAQFPEAKKRILCLSDGVDTNSTTQNWLLCKRFQESSIVVDSISIGDENNQNLRALSYGTSGYRFFPQDLESAVAICELETVLSQGERPERTLISPLLSKMRAPVTEFRRYASIATTDVVNEDTYPARKQHPNLQGEFIAISAMLKKGMSTGNNNTGPMRLGEGRLMQEMRMVASSNQPYYDVYVSESNMRFWKVVMEAPADSTYAGGTYLLYLDMDNLYPRSAPKARFVTPILHPNINKHGRICHSILDRDWTSDMTIGTLLNVVWSLLLVPNKDDFANVVTTLNYLWDEVGYQEKVRAHVKKHATKIREQWRREILLVEID</sequence>
<dbReference type="Gene3D" id="3.30.40.10">
    <property type="entry name" value="Zinc/RING finger domain, C3HC4 (zinc finger)"/>
    <property type="match status" value="1"/>
</dbReference>
<dbReference type="EC" id="5.2.1.8" evidence="1"/>
<dbReference type="InterPro" id="IPR052085">
    <property type="entry name" value="WD-SAM-U-box"/>
</dbReference>
<feature type="domain" description="VWFA" evidence="5">
    <location>
        <begin position="1396"/>
        <end position="1579"/>
    </location>
</feature>
<dbReference type="Gene3D" id="3.10.110.10">
    <property type="entry name" value="Ubiquitin Conjugating Enzyme"/>
    <property type="match status" value="1"/>
</dbReference>
<dbReference type="SUPFAM" id="SSF57850">
    <property type="entry name" value="RING/U-box"/>
    <property type="match status" value="1"/>
</dbReference>
<feature type="domain" description="UBC core" evidence="4">
    <location>
        <begin position="1657"/>
        <end position="1803"/>
    </location>
</feature>
<dbReference type="STRING" id="1051890.A0A3N4LEJ1"/>
<accession>A0A3N4LEJ1</accession>
<dbReference type="InterPro" id="IPR016135">
    <property type="entry name" value="UBQ-conjugating_enzyme/RWD"/>
</dbReference>
<dbReference type="GO" id="GO:0004842">
    <property type="term" value="F:ubiquitin-protein transferase activity"/>
    <property type="evidence" value="ECO:0007669"/>
    <property type="project" value="InterPro"/>
</dbReference>
<dbReference type="GO" id="GO:0003755">
    <property type="term" value="F:peptidyl-prolyl cis-trans isomerase activity"/>
    <property type="evidence" value="ECO:0007669"/>
    <property type="project" value="UniProtKB-KW"/>
</dbReference>
<evidence type="ECO:0000259" key="4">
    <source>
        <dbReference type="PROSITE" id="PS50127"/>
    </source>
</evidence>
<dbReference type="InterPro" id="IPR003613">
    <property type="entry name" value="Ubox_domain"/>
</dbReference>
<dbReference type="CDD" id="cd00198">
    <property type="entry name" value="vWFA"/>
    <property type="match status" value="1"/>
</dbReference>
<evidence type="ECO:0000256" key="2">
    <source>
        <dbReference type="ARBA" id="ARBA00023110"/>
    </source>
</evidence>
<feature type="region of interest" description="Disordered" evidence="3">
    <location>
        <begin position="114"/>
        <end position="133"/>
    </location>
</feature>